<protein>
    <submittedName>
        <fullName evidence="2">Uncharacterized protein</fullName>
    </submittedName>
</protein>
<name>A0ABN9A2U9_RANTA</name>
<reference evidence="2" key="1">
    <citation type="submission" date="2023-04" db="EMBL/GenBank/DDBJ databases">
        <authorList>
            <consortium name="ELIXIR-Norway"/>
        </authorList>
    </citation>
    <scope>NUCLEOTIDE SEQUENCE [LARGE SCALE GENOMIC DNA]</scope>
</reference>
<evidence type="ECO:0000313" key="3">
    <source>
        <dbReference type="Proteomes" id="UP001176941"/>
    </source>
</evidence>
<dbReference type="InterPro" id="IPR001414">
    <property type="entry name" value="GPR143"/>
</dbReference>
<feature type="region of interest" description="Disordered" evidence="1">
    <location>
        <begin position="53"/>
        <end position="76"/>
    </location>
</feature>
<dbReference type="PANTHER" id="PTHR15177:SF2">
    <property type="entry name" value="G-PROTEIN COUPLED RECEPTOR 143"/>
    <property type="match status" value="1"/>
</dbReference>
<sequence length="159" mass="16374">MASPRLGTFCCPTRDAATQLALGFQPRAFHALCLGSGALRLALDLLQLRPGRRPAGPGVASASPPASVSPPASARGPASVRIVRAATACDLLGCLGDRATRAARGGGGREATFGVRVRAPGPRVGGPPSWEVRAYGRGPLRAWFRAREYCTGGDPSARS</sequence>
<dbReference type="EMBL" id="OX460343">
    <property type="protein sequence ID" value="CAI9180103.1"/>
    <property type="molecule type" value="Genomic_DNA"/>
</dbReference>
<dbReference type="Proteomes" id="UP001176941">
    <property type="component" value="Chromosome X"/>
</dbReference>
<dbReference type="Pfam" id="PF02101">
    <property type="entry name" value="Ocular_alb"/>
    <property type="match status" value="1"/>
</dbReference>
<organism evidence="2 3">
    <name type="scientific">Rangifer tarandus platyrhynchus</name>
    <name type="common">Svalbard reindeer</name>
    <dbReference type="NCBI Taxonomy" id="3082113"/>
    <lineage>
        <taxon>Eukaryota</taxon>
        <taxon>Metazoa</taxon>
        <taxon>Chordata</taxon>
        <taxon>Craniata</taxon>
        <taxon>Vertebrata</taxon>
        <taxon>Euteleostomi</taxon>
        <taxon>Mammalia</taxon>
        <taxon>Eutheria</taxon>
        <taxon>Laurasiatheria</taxon>
        <taxon>Artiodactyla</taxon>
        <taxon>Ruminantia</taxon>
        <taxon>Pecora</taxon>
        <taxon>Cervidae</taxon>
        <taxon>Odocoileinae</taxon>
        <taxon>Rangifer</taxon>
    </lineage>
</organism>
<gene>
    <name evidence="2" type="ORF">MRATA1EN1_LOCUS29065</name>
</gene>
<evidence type="ECO:0000256" key="1">
    <source>
        <dbReference type="SAM" id="MobiDB-lite"/>
    </source>
</evidence>
<accession>A0ABN9A2U9</accession>
<keyword evidence="3" id="KW-1185">Reference proteome</keyword>
<evidence type="ECO:0000313" key="2">
    <source>
        <dbReference type="EMBL" id="CAI9180103.1"/>
    </source>
</evidence>
<proteinExistence type="predicted"/>
<dbReference type="PANTHER" id="PTHR15177">
    <property type="entry name" value="G-PROTEIN COUPLED RECEPTOR 143"/>
    <property type="match status" value="1"/>
</dbReference>